<feature type="compositionally biased region" description="Polar residues" evidence="2">
    <location>
        <begin position="561"/>
        <end position="570"/>
    </location>
</feature>
<dbReference type="InterPro" id="IPR043154">
    <property type="entry name" value="Sec-1-like_dom1"/>
</dbReference>
<dbReference type="OrthoDB" id="2228at2759"/>
<dbReference type="Gene3D" id="3.40.50.2060">
    <property type="match status" value="1"/>
</dbReference>
<proteinExistence type="inferred from homology"/>
<feature type="region of interest" description="Disordered" evidence="2">
    <location>
        <begin position="554"/>
        <end position="584"/>
    </location>
</feature>
<evidence type="ECO:0000313" key="3">
    <source>
        <dbReference type="EMBL" id="ORZ21051.1"/>
    </source>
</evidence>
<dbReference type="InParanoid" id="A0A1Y2GSD3"/>
<feature type="compositionally biased region" description="Pro residues" evidence="2">
    <location>
        <begin position="740"/>
        <end position="757"/>
    </location>
</feature>
<protein>
    <submittedName>
        <fullName evidence="3">Sec1-like protein</fullName>
    </submittedName>
</protein>
<sequence>MHAFQFISFYCMNIRNAIYASLIRLSQSLSSLSSSSILLLPFGCILFANDISTGIMDTIDSVQPPERYKIVVLDAKTNKIVLSACKMFDIMDRNVTLVEMLESNRQAYTSLEALYLLTPCMESVQRLMDDYPIDSPTGKYKAAHVLFTAPLEDRLFDRLTKSSVSKYIKSLKELFIDFTAIESRVFSFESPSSFYTLYSPSKKLDLPAELDAISKQLVSVIATFGDFPSIRYFRPPETLDGRRTQSMKLAMLLQTELEAYVRSNPEMAGKSQGQGTLLILDRSIDPIAAIVHEFTYQAMANDLLPIEDGTKYTYEIENAAGDMESVSVVIDESDEVFMDIRHAHIVETASTLTAKFNKFVEENEALRGDKDKVASLRNMKDQLANLPKYQDMKAKYSTHIHMAKECMKIFEKFKINELGLVEQQLATGETVDGHLPKQVLAEMVPFLDDPQVSTMDKIRLLMLYMICREGLRAEDRELLFEHAKISEGNAEAIQNLGLLGVNVERGGSKPRTKRKPFYPRKRAEDEEQPYDLSRYITKLKRVVEDHINGSLDPTLFPYTTEAPTDSSEASRSLRKTPQPAWETRKPNVKGSRLLVFVAGGVTYSEIRAMYELCQSMGRDIIIGSTHIITPRQFIYNLRYLARGPPKPTLPIIPPYKAPAPPASALAHGHSPQRPGPGPSSQPPRSGPTPPNSAPGRPGPGPPPSSSPHRPITPDHRSGGGQAPGGMRTIQKDASGRFVAPPTPHAVPPPRSPAPPPMQAQAAEPSAEKKKGRMFGFI</sequence>
<dbReference type="GO" id="GO:0016192">
    <property type="term" value="P:vesicle-mediated transport"/>
    <property type="evidence" value="ECO:0007669"/>
    <property type="project" value="InterPro"/>
</dbReference>
<evidence type="ECO:0000256" key="1">
    <source>
        <dbReference type="ARBA" id="ARBA00009884"/>
    </source>
</evidence>
<reference evidence="3 4" key="1">
    <citation type="submission" date="2016-07" db="EMBL/GenBank/DDBJ databases">
        <title>Pervasive Adenine N6-methylation of Active Genes in Fungi.</title>
        <authorList>
            <consortium name="DOE Joint Genome Institute"/>
            <person name="Mondo S.J."/>
            <person name="Dannebaum R.O."/>
            <person name="Kuo R.C."/>
            <person name="Labutti K."/>
            <person name="Haridas S."/>
            <person name="Kuo A."/>
            <person name="Salamov A."/>
            <person name="Ahrendt S.R."/>
            <person name="Lipzen A."/>
            <person name="Sullivan W."/>
            <person name="Andreopoulos W.B."/>
            <person name="Clum A."/>
            <person name="Lindquist E."/>
            <person name="Daum C."/>
            <person name="Ramamoorthy G.K."/>
            <person name="Gryganskyi A."/>
            <person name="Culley D."/>
            <person name="Magnuson J.K."/>
            <person name="James T.Y."/>
            <person name="O'Malley M.A."/>
            <person name="Stajich J.E."/>
            <person name="Spatafora J.W."/>
            <person name="Visel A."/>
            <person name="Grigoriev I.V."/>
        </authorList>
    </citation>
    <scope>NUCLEOTIDE SEQUENCE [LARGE SCALE GENOMIC DNA]</scope>
    <source>
        <strain evidence="3 4">NRRL 3116</strain>
    </source>
</reference>
<dbReference type="InterPro" id="IPR036045">
    <property type="entry name" value="Sec1-like_sf"/>
</dbReference>
<feature type="compositionally biased region" description="Basic residues" evidence="2">
    <location>
        <begin position="508"/>
        <end position="520"/>
    </location>
</feature>
<dbReference type="EMBL" id="MCFF01000012">
    <property type="protein sequence ID" value="ORZ21051.1"/>
    <property type="molecule type" value="Genomic_DNA"/>
</dbReference>
<dbReference type="GeneID" id="33563804"/>
<feature type="region of interest" description="Disordered" evidence="2">
    <location>
        <begin position="506"/>
        <end position="525"/>
    </location>
</feature>
<gene>
    <name evidence="3" type="ORF">BCR41DRAFT_334902</name>
</gene>
<dbReference type="PANTHER" id="PTHR11679">
    <property type="entry name" value="VESICLE PROTEIN SORTING-ASSOCIATED"/>
    <property type="match status" value="1"/>
</dbReference>
<dbReference type="Proteomes" id="UP000193648">
    <property type="component" value="Unassembled WGS sequence"/>
</dbReference>
<dbReference type="RefSeq" id="XP_021882960.1">
    <property type="nucleotide sequence ID" value="XM_022021960.1"/>
</dbReference>
<accession>A0A1Y2GSD3</accession>
<evidence type="ECO:0000313" key="4">
    <source>
        <dbReference type="Proteomes" id="UP000193648"/>
    </source>
</evidence>
<dbReference type="STRING" id="64571.A0A1Y2GSD3"/>
<dbReference type="InterPro" id="IPR043127">
    <property type="entry name" value="Sec-1-like_dom3a"/>
</dbReference>
<dbReference type="Pfam" id="PF00995">
    <property type="entry name" value="Sec1"/>
    <property type="match status" value="1"/>
</dbReference>
<dbReference type="Gene3D" id="1.25.40.60">
    <property type="match status" value="1"/>
</dbReference>
<dbReference type="AlphaFoldDB" id="A0A1Y2GSD3"/>
<organism evidence="3 4">
    <name type="scientific">Lobosporangium transversale</name>
    <dbReference type="NCBI Taxonomy" id="64571"/>
    <lineage>
        <taxon>Eukaryota</taxon>
        <taxon>Fungi</taxon>
        <taxon>Fungi incertae sedis</taxon>
        <taxon>Mucoromycota</taxon>
        <taxon>Mortierellomycotina</taxon>
        <taxon>Mortierellomycetes</taxon>
        <taxon>Mortierellales</taxon>
        <taxon>Mortierellaceae</taxon>
        <taxon>Lobosporangium</taxon>
    </lineage>
</organism>
<dbReference type="SUPFAM" id="SSF56815">
    <property type="entry name" value="Sec1/munc18-like (SM) proteins"/>
    <property type="match status" value="1"/>
</dbReference>
<feature type="compositionally biased region" description="Low complexity" evidence="2">
    <location>
        <begin position="662"/>
        <end position="672"/>
    </location>
</feature>
<name>A0A1Y2GSD3_9FUNG</name>
<comment type="caution">
    <text evidence="3">The sequence shown here is derived from an EMBL/GenBank/DDBJ whole genome shotgun (WGS) entry which is preliminary data.</text>
</comment>
<dbReference type="Gene3D" id="3.40.50.1910">
    <property type="match status" value="1"/>
</dbReference>
<comment type="similarity">
    <text evidence="1">Belongs to the STXBP/unc-18/SEC1 family.</text>
</comment>
<dbReference type="FunCoup" id="A0A1Y2GSD3">
    <property type="interactions" value="295"/>
</dbReference>
<dbReference type="InterPro" id="IPR001619">
    <property type="entry name" value="Sec1-like"/>
</dbReference>
<feature type="compositionally biased region" description="Pro residues" evidence="2">
    <location>
        <begin position="673"/>
        <end position="705"/>
    </location>
</feature>
<feature type="region of interest" description="Disordered" evidence="2">
    <location>
        <begin position="651"/>
        <end position="777"/>
    </location>
</feature>
<evidence type="ECO:0000256" key="2">
    <source>
        <dbReference type="SAM" id="MobiDB-lite"/>
    </source>
</evidence>
<keyword evidence="4" id="KW-1185">Reference proteome</keyword>
<dbReference type="Gene3D" id="3.90.830.10">
    <property type="entry name" value="Syntaxin Binding Protein 1, Chain A, domain 2"/>
    <property type="match status" value="1"/>
</dbReference>
<feature type="compositionally biased region" description="Pro residues" evidence="2">
    <location>
        <begin position="651"/>
        <end position="661"/>
    </location>
</feature>
<dbReference type="InterPro" id="IPR027482">
    <property type="entry name" value="Sec1-like_dom2"/>
</dbReference>